<dbReference type="AlphaFoldDB" id="A0A0R0ADH4"/>
<evidence type="ECO:0000313" key="2">
    <source>
        <dbReference type="Proteomes" id="UP000051802"/>
    </source>
</evidence>
<dbReference type="PANTHER" id="PTHR43611">
    <property type="entry name" value="ALPHA-D-GLUCOSE 1-PHOSPHATE PHOSPHATASE"/>
    <property type="match status" value="1"/>
</dbReference>
<organism evidence="1 2">
    <name type="scientific">Stenotrophomonas panacihumi</name>
    <dbReference type="NCBI Taxonomy" id="676599"/>
    <lineage>
        <taxon>Bacteria</taxon>
        <taxon>Pseudomonadati</taxon>
        <taxon>Pseudomonadota</taxon>
        <taxon>Gammaproteobacteria</taxon>
        <taxon>Lysobacterales</taxon>
        <taxon>Lysobacteraceae</taxon>
        <taxon>Stenotrophomonas</taxon>
    </lineage>
</organism>
<accession>A0A0R0ADH4</accession>
<dbReference type="EMBL" id="LLXU01000113">
    <property type="protein sequence ID" value="KRG38803.1"/>
    <property type="molecule type" value="Genomic_DNA"/>
</dbReference>
<proteinExistence type="predicted"/>
<protein>
    <submittedName>
        <fullName evidence="1">Hydrolase</fullName>
    </submittedName>
</protein>
<dbReference type="OrthoDB" id="9797415at2"/>
<dbReference type="InterPro" id="IPR036412">
    <property type="entry name" value="HAD-like_sf"/>
</dbReference>
<dbReference type="RefSeq" id="WP_057648395.1">
    <property type="nucleotide sequence ID" value="NZ_LLXU01000113.1"/>
</dbReference>
<dbReference type="Gene3D" id="3.40.50.1000">
    <property type="entry name" value="HAD superfamily/HAD-like"/>
    <property type="match status" value="1"/>
</dbReference>
<dbReference type="Pfam" id="PF00702">
    <property type="entry name" value="Hydrolase"/>
    <property type="match status" value="1"/>
</dbReference>
<dbReference type="NCBIfam" id="TIGR01509">
    <property type="entry name" value="HAD-SF-IA-v3"/>
    <property type="match status" value="1"/>
</dbReference>
<dbReference type="GO" id="GO:0016787">
    <property type="term" value="F:hydrolase activity"/>
    <property type="evidence" value="ECO:0007669"/>
    <property type="project" value="UniProtKB-KW"/>
</dbReference>
<dbReference type="InterPro" id="IPR023214">
    <property type="entry name" value="HAD_sf"/>
</dbReference>
<dbReference type="InterPro" id="IPR006439">
    <property type="entry name" value="HAD-SF_hydro_IA"/>
</dbReference>
<dbReference type="Gene3D" id="1.10.150.240">
    <property type="entry name" value="Putative phosphatase, domain 2"/>
    <property type="match status" value="1"/>
</dbReference>
<keyword evidence="2" id="KW-1185">Reference proteome</keyword>
<sequence length="203" mass="22128">MTPHLPLRTLLLDFDGVLAQYTRATRLGRLAEHAGCSAAHVHEVLFASGLETAYDGGEVETGEYLDRLGVGIGRPVDEATWIDARVAACRPFAEVVEAARRLSTRMQVAVLTNNGPLMAKAVARIVPGLEVPVFCSGQLGGRKPQREVYERALEALGAQARRTLFVDDLFVNVRGARAAGLWADTSRDPRAFRRVLFRYGVGV</sequence>
<dbReference type="SFLD" id="SFLDS00003">
    <property type="entry name" value="Haloacid_Dehalogenase"/>
    <property type="match status" value="1"/>
</dbReference>
<dbReference type="PRINTS" id="PR00413">
    <property type="entry name" value="HADHALOGNASE"/>
</dbReference>
<dbReference type="SUPFAM" id="SSF56784">
    <property type="entry name" value="HAD-like"/>
    <property type="match status" value="1"/>
</dbReference>
<reference evidence="1 2" key="1">
    <citation type="submission" date="2015-10" db="EMBL/GenBank/DDBJ databases">
        <title>Genome sequencing and analysis of members of genus Stenotrophomonas.</title>
        <authorList>
            <person name="Patil P.P."/>
            <person name="Midha S."/>
            <person name="Patil P.B."/>
        </authorList>
    </citation>
    <scope>NUCLEOTIDE SEQUENCE [LARGE SCALE GENOMIC DNA]</scope>
    <source>
        <strain evidence="1 2">JCM 16536</strain>
    </source>
</reference>
<name>A0A0R0ADH4_9GAMM</name>
<dbReference type="Proteomes" id="UP000051802">
    <property type="component" value="Unassembled WGS sequence"/>
</dbReference>
<dbReference type="PANTHER" id="PTHR43611:SF3">
    <property type="entry name" value="FLAVIN MONONUCLEOTIDE HYDROLASE 1, CHLOROPLATIC"/>
    <property type="match status" value="1"/>
</dbReference>
<dbReference type="InterPro" id="IPR023198">
    <property type="entry name" value="PGP-like_dom2"/>
</dbReference>
<evidence type="ECO:0000313" key="1">
    <source>
        <dbReference type="EMBL" id="KRG38803.1"/>
    </source>
</evidence>
<keyword evidence="1" id="KW-0378">Hydrolase</keyword>
<comment type="caution">
    <text evidence="1">The sequence shown here is derived from an EMBL/GenBank/DDBJ whole genome shotgun (WGS) entry which is preliminary data.</text>
</comment>
<gene>
    <name evidence="1" type="ORF">ARC20_14425</name>
</gene>
<dbReference type="SFLD" id="SFLDG01129">
    <property type="entry name" value="C1.5:_HAD__Beta-PGM__Phosphata"/>
    <property type="match status" value="1"/>
</dbReference>
<dbReference type="STRING" id="676599.ARC20_14425"/>